<evidence type="ECO:0000256" key="4">
    <source>
        <dbReference type="ARBA" id="ARBA00022695"/>
    </source>
</evidence>
<proteinExistence type="inferred from homology"/>
<dbReference type="SUPFAM" id="SSF53448">
    <property type="entry name" value="Nucleotide-diphospho-sugar transferases"/>
    <property type="match status" value="1"/>
</dbReference>
<dbReference type="Gene3D" id="3.90.550.10">
    <property type="entry name" value="Spore Coat Polysaccharide Biosynthesis Protein SpsA, Chain A"/>
    <property type="match status" value="1"/>
</dbReference>
<comment type="caution">
    <text evidence="10">The sequence shown here is derived from an EMBL/GenBank/DDBJ whole genome shotgun (WGS) entry which is preliminary data.</text>
</comment>
<dbReference type="Proteomes" id="UP000618754">
    <property type="component" value="Unassembled WGS sequence"/>
</dbReference>
<dbReference type="GO" id="GO:0008878">
    <property type="term" value="F:glucose-1-phosphate adenylyltransferase activity"/>
    <property type="evidence" value="ECO:0007669"/>
    <property type="project" value="UniProtKB-EC"/>
</dbReference>
<organism evidence="10 11">
    <name type="scientific">Mucilaginibacter rigui</name>
    <dbReference type="NCBI Taxonomy" id="534635"/>
    <lineage>
        <taxon>Bacteria</taxon>
        <taxon>Pseudomonadati</taxon>
        <taxon>Bacteroidota</taxon>
        <taxon>Sphingobacteriia</taxon>
        <taxon>Sphingobacteriales</taxon>
        <taxon>Sphingobacteriaceae</taxon>
        <taxon>Mucilaginibacter</taxon>
    </lineage>
</organism>
<dbReference type="PANTHER" id="PTHR43523">
    <property type="entry name" value="GLUCOSE-1-PHOSPHATE ADENYLYLTRANSFERASE-RELATED"/>
    <property type="match status" value="1"/>
</dbReference>
<dbReference type="SUPFAM" id="SSF51161">
    <property type="entry name" value="Trimeric LpxA-like enzymes"/>
    <property type="match status" value="1"/>
</dbReference>
<keyword evidence="2" id="KW-0321">Glycogen metabolism</keyword>
<comment type="similarity">
    <text evidence="1">Belongs to the bacterial/plant glucose-1-phosphate adenylyltransferase family.</text>
</comment>
<evidence type="ECO:0000256" key="2">
    <source>
        <dbReference type="ARBA" id="ARBA00022600"/>
    </source>
</evidence>
<evidence type="ECO:0000256" key="6">
    <source>
        <dbReference type="ARBA" id="ARBA00022840"/>
    </source>
</evidence>
<evidence type="ECO:0000313" key="11">
    <source>
        <dbReference type="Proteomes" id="UP000618754"/>
    </source>
</evidence>
<keyword evidence="6" id="KW-0067">ATP-binding</keyword>
<dbReference type="NCBIfam" id="NF002772">
    <property type="entry name" value="PRK02862.1"/>
    <property type="match status" value="1"/>
</dbReference>
<dbReference type="EC" id="2.7.7.27" evidence="8"/>
<evidence type="ECO:0000256" key="7">
    <source>
        <dbReference type="ARBA" id="ARBA00023277"/>
    </source>
</evidence>
<keyword evidence="3 10" id="KW-0808">Transferase</keyword>
<evidence type="ECO:0000259" key="9">
    <source>
        <dbReference type="Pfam" id="PF00483"/>
    </source>
</evidence>
<dbReference type="PROSITE" id="PS00809">
    <property type="entry name" value="ADP_GLC_PYROPHOSPH_2"/>
    <property type="match status" value="1"/>
</dbReference>
<evidence type="ECO:0000256" key="8">
    <source>
        <dbReference type="NCBIfam" id="TIGR02091"/>
    </source>
</evidence>
<evidence type="ECO:0000256" key="5">
    <source>
        <dbReference type="ARBA" id="ARBA00022741"/>
    </source>
</evidence>
<dbReference type="InterPro" id="IPR011004">
    <property type="entry name" value="Trimer_LpxA-like_sf"/>
</dbReference>
<accession>A0ABR7X4X6</accession>
<sequence>MTSKVISIVLGGGQGSRLAPLTQTRSKPAVPIAGKYRLVDIPISNCLHSNISRIFVLTQFNSASLNKHIKNTYHFSTFSTAFVDILAAEQTPTSGGWFQGTADAVRQSLHHLATHDFDYVLILSGDQLYQMDFAEMIQQHIDKGAEISIATIPVNAQDVPGFGILKTDENSMITSFIEKPKANFESWASEVSDEMKEQGRIYLASMGIYLFNRDLLYELLEGNDHPDFGKEIIPQSIEGHKVMSYQYEGYWTDIGTIPSFFEANLGLTDDIPKFNLFNKNQIYTRARMLPPTKISGTLIDRSIIADGCIINAAHIIHSIIGIRTRIGVSSEIESCYVMGSDNYQTLEEIAFAKENNLPIMGIGDRCTIKNAIIDKNTYIGDDVKINCGDPLPDGDFPTHTVTDGIVIVKKRAVIPSGTII</sequence>
<evidence type="ECO:0000313" key="10">
    <source>
        <dbReference type="EMBL" id="MBD1385115.1"/>
    </source>
</evidence>
<dbReference type="InterPro" id="IPR005835">
    <property type="entry name" value="NTP_transferase_dom"/>
</dbReference>
<dbReference type="CDD" id="cd04651">
    <property type="entry name" value="LbH_G1P_AT_C"/>
    <property type="match status" value="1"/>
</dbReference>
<dbReference type="InterPro" id="IPR011831">
    <property type="entry name" value="ADP-Glc_PPase"/>
</dbReference>
<feature type="domain" description="Nucleotidyl transferase" evidence="9">
    <location>
        <begin position="7"/>
        <end position="268"/>
    </location>
</feature>
<name>A0ABR7X4X6_9SPHI</name>
<dbReference type="Pfam" id="PF25247">
    <property type="entry name" value="LbH_GLGC"/>
    <property type="match status" value="1"/>
</dbReference>
<dbReference type="Pfam" id="PF00483">
    <property type="entry name" value="NTP_transferase"/>
    <property type="match status" value="1"/>
</dbReference>
<dbReference type="EMBL" id="JACWMW010000002">
    <property type="protein sequence ID" value="MBD1385115.1"/>
    <property type="molecule type" value="Genomic_DNA"/>
</dbReference>
<keyword evidence="11" id="KW-1185">Reference proteome</keyword>
<keyword evidence="4 10" id="KW-0548">Nucleotidyltransferase</keyword>
<dbReference type="InterPro" id="IPR005836">
    <property type="entry name" value="ADP_Glu_pyroP_CS"/>
</dbReference>
<keyword evidence="5" id="KW-0547">Nucleotide-binding</keyword>
<dbReference type="NCBIfam" id="TIGR02091">
    <property type="entry name" value="glgC"/>
    <property type="match status" value="1"/>
</dbReference>
<keyword evidence="7" id="KW-0119">Carbohydrate metabolism</keyword>
<evidence type="ECO:0000256" key="3">
    <source>
        <dbReference type="ARBA" id="ARBA00022679"/>
    </source>
</evidence>
<dbReference type="CDD" id="cd02508">
    <property type="entry name" value="ADP_Glucose_PP"/>
    <property type="match status" value="1"/>
</dbReference>
<dbReference type="InterPro" id="IPR029044">
    <property type="entry name" value="Nucleotide-diphossugar_trans"/>
</dbReference>
<dbReference type="PROSITE" id="PS00808">
    <property type="entry name" value="ADP_GLC_PYROPHOSPH_1"/>
    <property type="match status" value="1"/>
</dbReference>
<evidence type="ECO:0000256" key="1">
    <source>
        <dbReference type="ARBA" id="ARBA00010443"/>
    </source>
</evidence>
<dbReference type="Gene3D" id="2.160.10.10">
    <property type="entry name" value="Hexapeptide repeat proteins"/>
    <property type="match status" value="1"/>
</dbReference>
<reference evidence="10 11" key="1">
    <citation type="submission" date="2020-09" db="EMBL/GenBank/DDBJ databases">
        <title>Novel species of Mucilaginibacter isolated from a glacier on the Tibetan Plateau.</title>
        <authorList>
            <person name="Liu Q."/>
            <person name="Xin Y.-H."/>
        </authorList>
    </citation>
    <scope>NUCLEOTIDE SEQUENCE [LARGE SCALE GENOMIC DNA]</scope>
    <source>
        <strain evidence="10 11">CGMCC 1.13878</strain>
    </source>
</reference>
<gene>
    <name evidence="10" type="ORF">IDJ75_07480</name>
</gene>
<dbReference type="RefSeq" id="WP_191175012.1">
    <property type="nucleotide sequence ID" value="NZ_JACWMW010000002.1"/>
</dbReference>
<protein>
    <recommendedName>
        <fullName evidence="8">Glucose-1-phosphate adenylyltransferase</fullName>
        <ecNumber evidence="8">2.7.7.27</ecNumber>
    </recommendedName>
</protein>
<dbReference type="PANTHER" id="PTHR43523:SF12">
    <property type="entry name" value="GLUCOSE-1-PHOSPHATE ADENYLYLTRANSFERASE LARGE SUBUNIT 1, CHLOROPLASTIC-RELATED"/>
    <property type="match status" value="1"/>
</dbReference>